<proteinExistence type="predicted"/>
<reference evidence="1" key="1">
    <citation type="journal article" date="2014" name="Front. Microbiol.">
        <title>High frequency of phylogenetically diverse reductive dehalogenase-homologous genes in deep subseafloor sedimentary metagenomes.</title>
        <authorList>
            <person name="Kawai M."/>
            <person name="Futagami T."/>
            <person name="Toyoda A."/>
            <person name="Takaki Y."/>
            <person name="Nishi S."/>
            <person name="Hori S."/>
            <person name="Arai W."/>
            <person name="Tsubouchi T."/>
            <person name="Morono Y."/>
            <person name="Uchiyama I."/>
            <person name="Ito T."/>
            <person name="Fujiyama A."/>
            <person name="Inagaki F."/>
            <person name="Takami H."/>
        </authorList>
    </citation>
    <scope>NUCLEOTIDE SEQUENCE</scope>
    <source>
        <strain evidence="1">Expedition CK06-06</strain>
    </source>
</reference>
<gene>
    <name evidence="1" type="ORF">S03H2_51690</name>
</gene>
<dbReference type="EMBL" id="BARU01032809">
    <property type="protein sequence ID" value="GAH61997.1"/>
    <property type="molecule type" value="Genomic_DNA"/>
</dbReference>
<sequence>MQKSQVPRPKSLLKGEILKEILNQISFLRKYQEKAQAFAGNENNSKFFEIRLNRFSSLLENTILSLKNFMRFVQKSKIPLMENYDCILNIIANHVGHIVDNPFCIEYFK</sequence>
<organism evidence="1">
    <name type="scientific">marine sediment metagenome</name>
    <dbReference type="NCBI Taxonomy" id="412755"/>
    <lineage>
        <taxon>unclassified sequences</taxon>
        <taxon>metagenomes</taxon>
        <taxon>ecological metagenomes</taxon>
    </lineage>
</organism>
<evidence type="ECO:0000313" key="1">
    <source>
        <dbReference type="EMBL" id="GAH61997.1"/>
    </source>
</evidence>
<accession>X1GXX7</accession>
<comment type="caution">
    <text evidence="1">The sequence shown here is derived from an EMBL/GenBank/DDBJ whole genome shotgun (WGS) entry which is preliminary data.</text>
</comment>
<protein>
    <submittedName>
        <fullName evidence="1">Uncharacterized protein</fullName>
    </submittedName>
</protein>
<dbReference type="AlphaFoldDB" id="X1GXX7"/>
<name>X1GXX7_9ZZZZ</name>